<dbReference type="Proteomes" id="UP000094389">
    <property type="component" value="Unassembled WGS sequence"/>
</dbReference>
<feature type="non-terminal residue" evidence="6">
    <location>
        <position position="262"/>
    </location>
</feature>
<keyword evidence="2 6" id="KW-0396">Initiation factor</keyword>
<sequence length="262" mass="28751">MSWDDDDFEVPATSNAKVAESWDDDFAADDDDVLESWDAEEVEEKPKPKPKAKASTTAKSSAKTAGKKVITSELDSVDEKTRKELQRKAELEADLNNAADLFGGLGLNEHPREKALKAAAEAKAQEQKLTIDTPLSAHPIFNPETKQDYEKLRKALTTEMNRLAEQSSLNYASSLAIDLTRDMCKPMATENIRKVISTLNVVLKDKERAERQARLSKAGGTATGGAGKKKAKAAKPNLGGAFKKDQDIVVDNYDDFADDDFM</sequence>
<keyword evidence="7" id="KW-1185">Reference proteome</keyword>
<feature type="compositionally biased region" description="Acidic residues" evidence="5">
    <location>
        <begin position="21"/>
        <end position="43"/>
    </location>
</feature>
<evidence type="ECO:0000256" key="3">
    <source>
        <dbReference type="ARBA" id="ARBA00022917"/>
    </source>
</evidence>
<proteinExistence type="inferred from homology"/>
<feature type="region of interest" description="Disordered" evidence="5">
    <location>
        <begin position="1"/>
        <end position="68"/>
    </location>
</feature>
<dbReference type="AlphaFoldDB" id="A0A1E4RU99"/>
<gene>
    <name evidence="6" type="ORF">CYBJADRAFT_144536</name>
</gene>
<evidence type="ECO:0000256" key="2">
    <source>
        <dbReference type="ARBA" id="ARBA00022540"/>
    </source>
</evidence>
<evidence type="ECO:0000256" key="5">
    <source>
        <dbReference type="SAM" id="MobiDB-lite"/>
    </source>
</evidence>
<dbReference type="PANTHER" id="PTHR21681">
    <property type="entry name" value="EUKARYOTIC TRANSLATION INITIATION FACTOR 3 SUBUNIT J"/>
    <property type="match status" value="1"/>
</dbReference>
<keyword evidence="3" id="KW-0648">Protein biosynthesis</keyword>
<dbReference type="HAMAP" id="MF_03009">
    <property type="entry name" value="eIF3j"/>
    <property type="match status" value="1"/>
</dbReference>
<dbReference type="RefSeq" id="XP_020067865.1">
    <property type="nucleotide sequence ID" value="XM_020213214.2"/>
</dbReference>
<evidence type="ECO:0000256" key="4">
    <source>
        <dbReference type="ARBA" id="ARBA00029904"/>
    </source>
</evidence>
<dbReference type="GO" id="GO:0005852">
    <property type="term" value="C:eukaryotic translation initiation factor 3 complex"/>
    <property type="evidence" value="ECO:0007669"/>
    <property type="project" value="InterPro"/>
</dbReference>
<evidence type="ECO:0000313" key="7">
    <source>
        <dbReference type="Proteomes" id="UP000094389"/>
    </source>
</evidence>
<dbReference type="STRING" id="983966.A0A1E4RU99"/>
<reference evidence="6 7" key="1">
    <citation type="journal article" date="2016" name="Proc. Natl. Acad. Sci. U.S.A.">
        <title>Comparative genomics of biotechnologically important yeasts.</title>
        <authorList>
            <person name="Riley R."/>
            <person name="Haridas S."/>
            <person name="Wolfe K.H."/>
            <person name="Lopes M.R."/>
            <person name="Hittinger C.T."/>
            <person name="Goeker M."/>
            <person name="Salamov A.A."/>
            <person name="Wisecaver J.H."/>
            <person name="Long T.M."/>
            <person name="Calvey C.H."/>
            <person name="Aerts A.L."/>
            <person name="Barry K.W."/>
            <person name="Choi C."/>
            <person name="Clum A."/>
            <person name="Coughlan A.Y."/>
            <person name="Deshpande S."/>
            <person name="Douglass A.P."/>
            <person name="Hanson S.J."/>
            <person name="Klenk H.-P."/>
            <person name="LaButti K.M."/>
            <person name="Lapidus A."/>
            <person name="Lindquist E.A."/>
            <person name="Lipzen A.M."/>
            <person name="Meier-Kolthoff J.P."/>
            <person name="Ohm R.A."/>
            <person name="Otillar R.P."/>
            <person name="Pangilinan J.L."/>
            <person name="Peng Y."/>
            <person name="Rokas A."/>
            <person name="Rosa C.A."/>
            <person name="Scheuner C."/>
            <person name="Sibirny A.A."/>
            <person name="Slot J.C."/>
            <person name="Stielow J.B."/>
            <person name="Sun H."/>
            <person name="Kurtzman C.P."/>
            <person name="Blackwell M."/>
            <person name="Grigoriev I.V."/>
            <person name="Jeffries T.W."/>
        </authorList>
    </citation>
    <scope>NUCLEOTIDE SEQUENCE [LARGE SCALE GENOMIC DNA]</scope>
    <source>
        <strain evidence="7">ATCC 18201 / CBS 1600 / BCRC 20928 / JCM 3617 / NBRC 0987 / NRRL Y-1542</strain>
    </source>
</reference>
<dbReference type="InterPro" id="IPR013906">
    <property type="entry name" value="eIF3j"/>
</dbReference>
<keyword evidence="1" id="KW-0963">Cytoplasm</keyword>
<dbReference type="PANTHER" id="PTHR21681:SF0">
    <property type="entry name" value="EUKARYOTIC TRANSLATION INITIATION FACTOR 3 SUBUNIT J"/>
    <property type="match status" value="1"/>
</dbReference>
<dbReference type="Pfam" id="PF08597">
    <property type="entry name" value="eIF3_subunit"/>
    <property type="match status" value="1"/>
</dbReference>
<feature type="region of interest" description="Disordered" evidence="5">
    <location>
        <begin position="212"/>
        <end position="238"/>
    </location>
</feature>
<name>A0A1E4RU99_CYBJN</name>
<feature type="compositionally biased region" description="Low complexity" evidence="5">
    <location>
        <begin position="53"/>
        <end position="68"/>
    </location>
</feature>
<organism evidence="6 7">
    <name type="scientific">Cyberlindnera jadinii (strain ATCC 18201 / CBS 1600 / BCRC 20928 / JCM 3617 / NBRC 0987 / NRRL Y-1542)</name>
    <name type="common">Torula yeast</name>
    <name type="synonym">Candida utilis</name>
    <dbReference type="NCBI Taxonomy" id="983966"/>
    <lineage>
        <taxon>Eukaryota</taxon>
        <taxon>Fungi</taxon>
        <taxon>Dikarya</taxon>
        <taxon>Ascomycota</taxon>
        <taxon>Saccharomycotina</taxon>
        <taxon>Saccharomycetes</taxon>
        <taxon>Phaffomycetales</taxon>
        <taxon>Phaffomycetaceae</taxon>
        <taxon>Cyberlindnera</taxon>
    </lineage>
</organism>
<evidence type="ECO:0000313" key="6">
    <source>
        <dbReference type="EMBL" id="ODV70826.1"/>
    </source>
</evidence>
<dbReference type="InterPro" id="IPR023194">
    <property type="entry name" value="eIF3-like_dom_sf"/>
</dbReference>
<accession>A0A1E4RU99</accession>
<dbReference type="GeneID" id="30987610"/>
<dbReference type="OrthoDB" id="20381at2759"/>
<evidence type="ECO:0000256" key="1">
    <source>
        <dbReference type="ARBA" id="ARBA00022490"/>
    </source>
</evidence>
<protein>
    <recommendedName>
        <fullName evidence="4">Eukaryotic translation initiation factor 3 30 kDa subunit</fullName>
    </recommendedName>
</protein>
<dbReference type="Gene3D" id="1.10.246.60">
    <property type="entry name" value="Eukaryotic translation initiation factor 3 like domains"/>
    <property type="match status" value="1"/>
</dbReference>
<dbReference type="GO" id="GO:0003743">
    <property type="term" value="F:translation initiation factor activity"/>
    <property type="evidence" value="ECO:0007669"/>
    <property type="project" value="UniProtKB-KW"/>
</dbReference>
<dbReference type="EMBL" id="KV453949">
    <property type="protein sequence ID" value="ODV70826.1"/>
    <property type="molecule type" value="Genomic_DNA"/>
</dbReference>
<dbReference type="OMA" id="KPHYALW"/>